<accession>A0AAD7B0R7</accession>
<sequence length="83" mass="8912">MRFNLPLLALTTTLALVAAVPLGTQYPKPRAGVVQREPGVRIASDSVSARGSFTNADFNITVQALATIVQDLQKVVQVICQDF</sequence>
<reference evidence="2" key="1">
    <citation type="submission" date="2023-03" db="EMBL/GenBank/DDBJ databases">
        <title>Massive genome expansion in bonnet fungi (Mycena s.s.) driven by repeated elements and novel gene families across ecological guilds.</title>
        <authorList>
            <consortium name="Lawrence Berkeley National Laboratory"/>
            <person name="Harder C.B."/>
            <person name="Miyauchi S."/>
            <person name="Viragh M."/>
            <person name="Kuo A."/>
            <person name="Thoen E."/>
            <person name="Andreopoulos B."/>
            <person name="Lu D."/>
            <person name="Skrede I."/>
            <person name="Drula E."/>
            <person name="Henrissat B."/>
            <person name="Morin E."/>
            <person name="Kohler A."/>
            <person name="Barry K."/>
            <person name="LaButti K."/>
            <person name="Morin E."/>
            <person name="Salamov A."/>
            <person name="Lipzen A."/>
            <person name="Mereny Z."/>
            <person name="Hegedus B."/>
            <person name="Baldrian P."/>
            <person name="Stursova M."/>
            <person name="Weitz H."/>
            <person name="Taylor A."/>
            <person name="Grigoriev I.V."/>
            <person name="Nagy L.G."/>
            <person name="Martin F."/>
            <person name="Kauserud H."/>
        </authorList>
    </citation>
    <scope>NUCLEOTIDE SEQUENCE</scope>
    <source>
        <strain evidence="2">9284</strain>
    </source>
</reference>
<keyword evidence="4" id="KW-1185">Reference proteome</keyword>
<gene>
    <name evidence="3" type="ORF">FB45DRAFT_1062440</name>
    <name evidence="2" type="ORF">FB45DRAFT_1068032</name>
</gene>
<protein>
    <submittedName>
        <fullName evidence="2">Uncharacterized protein</fullName>
    </submittedName>
</protein>
<proteinExistence type="predicted"/>
<dbReference type="EMBL" id="JARKIF010000016">
    <property type="protein sequence ID" value="KAJ7621486.1"/>
    <property type="molecule type" value="Genomic_DNA"/>
</dbReference>
<feature type="signal peptide" evidence="1">
    <location>
        <begin position="1"/>
        <end position="19"/>
    </location>
</feature>
<dbReference type="Proteomes" id="UP001221142">
    <property type="component" value="Unassembled WGS sequence"/>
</dbReference>
<comment type="caution">
    <text evidence="2">The sequence shown here is derived from an EMBL/GenBank/DDBJ whole genome shotgun (WGS) entry which is preliminary data.</text>
</comment>
<evidence type="ECO:0000313" key="3">
    <source>
        <dbReference type="EMBL" id="KAJ7621486.1"/>
    </source>
</evidence>
<dbReference type="AlphaFoldDB" id="A0AAD7B0R7"/>
<dbReference type="EMBL" id="JARKIF010000051">
    <property type="protein sequence ID" value="KAJ7607225.1"/>
    <property type="molecule type" value="Genomic_DNA"/>
</dbReference>
<evidence type="ECO:0000313" key="4">
    <source>
        <dbReference type="Proteomes" id="UP001221142"/>
    </source>
</evidence>
<feature type="chain" id="PRO_5042441843" evidence="1">
    <location>
        <begin position="20"/>
        <end position="83"/>
    </location>
</feature>
<name>A0AAD7B0R7_9AGAR</name>
<organism evidence="2 4">
    <name type="scientific">Roridomyces roridus</name>
    <dbReference type="NCBI Taxonomy" id="1738132"/>
    <lineage>
        <taxon>Eukaryota</taxon>
        <taxon>Fungi</taxon>
        <taxon>Dikarya</taxon>
        <taxon>Basidiomycota</taxon>
        <taxon>Agaricomycotina</taxon>
        <taxon>Agaricomycetes</taxon>
        <taxon>Agaricomycetidae</taxon>
        <taxon>Agaricales</taxon>
        <taxon>Marasmiineae</taxon>
        <taxon>Mycenaceae</taxon>
        <taxon>Roridomyces</taxon>
    </lineage>
</organism>
<keyword evidence="1" id="KW-0732">Signal</keyword>
<evidence type="ECO:0000313" key="2">
    <source>
        <dbReference type="EMBL" id="KAJ7607225.1"/>
    </source>
</evidence>
<evidence type="ECO:0000256" key="1">
    <source>
        <dbReference type="SAM" id="SignalP"/>
    </source>
</evidence>